<dbReference type="SMART" id="SM00028">
    <property type="entry name" value="TPR"/>
    <property type="match status" value="3"/>
</dbReference>
<dbReference type="Gene3D" id="1.25.40.10">
    <property type="entry name" value="Tetratricopeptide repeat domain"/>
    <property type="match status" value="1"/>
</dbReference>
<accession>A0A432FYX4</accession>
<keyword evidence="1" id="KW-0175">Coiled coil</keyword>
<gene>
    <name evidence="3" type="ORF">DSY97_11865</name>
</gene>
<organism evidence="3 4">
    <name type="scientific">SAR324 cluster bacterium</name>
    <dbReference type="NCBI Taxonomy" id="2024889"/>
    <lineage>
        <taxon>Bacteria</taxon>
        <taxon>Deltaproteobacteria</taxon>
        <taxon>SAR324 cluster</taxon>
    </lineage>
</organism>
<dbReference type="Proteomes" id="UP000286801">
    <property type="component" value="Unassembled WGS sequence"/>
</dbReference>
<dbReference type="SUPFAM" id="SSF48452">
    <property type="entry name" value="TPR-like"/>
    <property type="match status" value="1"/>
</dbReference>
<dbReference type="PROSITE" id="PS51257">
    <property type="entry name" value="PROKAR_LIPOPROTEIN"/>
    <property type="match status" value="1"/>
</dbReference>
<name>A0A432FYX4_9DELT</name>
<proteinExistence type="predicted"/>
<evidence type="ECO:0000256" key="2">
    <source>
        <dbReference type="SAM" id="MobiDB-lite"/>
    </source>
</evidence>
<evidence type="ECO:0000256" key="1">
    <source>
        <dbReference type="SAM" id="Coils"/>
    </source>
</evidence>
<evidence type="ECO:0000313" key="3">
    <source>
        <dbReference type="EMBL" id="RTZ76479.1"/>
    </source>
</evidence>
<feature type="compositionally biased region" description="Polar residues" evidence="2">
    <location>
        <begin position="138"/>
        <end position="152"/>
    </location>
</feature>
<dbReference type="AlphaFoldDB" id="A0A432FYX4"/>
<protein>
    <submittedName>
        <fullName evidence="3">Uncharacterized protein</fullName>
    </submittedName>
</protein>
<dbReference type="Pfam" id="PF13174">
    <property type="entry name" value="TPR_6"/>
    <property type="match status" value="2"/>
</dbReference>
<feature type="region of interest" description="Disordered" evidence="2">
    <location>
        <begin position="232"/>
        <end position="256"/>
    </location>
</feature>
<sequence length="395" mass="44621">MTKPSVRFSLGRYLILLAGIQFFFSGCAQLDGIFPKFKPQETTKKSTSTSSAETVTEQQEFLTEENRLLKAKIEQLAQQISELQKQQKVQSDDFLLLQEQWETNFVLLERSVEESLRSAKASESTALMITQVLENQSLNSSADRSGTDSQGSLPPLENYSLLGKPETSVQKASAVATTKEMEKINNLEISEQEMGVEEEPSFPEAGLVNMQDLEDPEDLPDPDVRAIQVEIAGSETSQESVKTVETSDNGFSDPDLNPPEDPFILIRHPGVKKIYNQGMTAVIQKNHEQAILIFENFTERFPDNLDSDNAFYWIGRSHLELNDLKKAETAFRNVLRYYEHRPTSQGYKTPDVIYMLGKLQEKQNLDQRAAYYFGEVIKRFPGSAAARNAKLDLDR</sequence>
<dbReference type="InterPro" id="IPR019734">
    <property type="entry name" value="TPR_rpt"/>
</dbReference>
<reference evidence="3 4" key="1">
    <citation type="submission" date="2018-06" db="EMBL/GenBank/DDBJ databases">
        <title>Combined omics and stable isotope probing to characterize newly discovered Mariana Back-Arc vent microbial communities.</title>
        <authorList>
            <person name="Trembath-Reichert E."/>
            <person name="Huber J.A."/>
        </authorList>
    </citation>
    <scope>NUCLEOTIDE SEQUENCE [LARGE SCALE GENOMIC DNA]</scope>
    <source>
        <strain evidence="3">MAG 63_1</strain>
    </source>
</reference>
<feature type="coiled-coil region" evidence="1">
    <location>
        <begin position="52"/>
        <end position="93"/>
    </location>
</feature>
<feature type="compositionally biased region" description="Polar residues" evidence="2">
    <location>
        <begin position="234"/>
        <end position="250"/>
    </location>
</feature>
<feature type="region of interest" description="Disordered" evidence="2">
    <location>
        <begin position="138"/>
        <end position="167"/>
    </location>
</feature>
<comment type="caution">
    <text evidence="3">The sequence shown here is derived from an EMBL/GenBank/DDBJ whole genome shotgun (WGS) entry which is preliminary data.</text>
</comment>
<dbReference type="InterPro" id="IPR011990">
    <property type="entry name" value="TPR-like_helical_dom_sf"/>
</dbReference>
<evidence type="ECO:0000313" key="4">
    <source>
        <dbReference type="Proteomes" id="UP000286801"/>
    </source>
</evidence>
<dbReference type="EMBL" id="QNZL01000315">
    <property type="protein sequence ID" value="RTZ76479.1"/>
    <property type="molecule type" value="Genomic_DNA"/>
</dbReference>